<comment type="function">
    <text evidence="6">Catalyzes the dehydration of the S-form of NAD(P)HX at the expense of ADP, which is converted to AMP. Together with NAD(P)HX epimerase, which catalyzes the epimerization of the S- and R-forms, the enzyme allows the repair of both epimers of NAD(P)HX, a damaged form of NAD(P)H that is a result of enzymatic or heat-dependent hydration.</text>
</comment>
<dbReference type="CDD" id="cd01171">
    <property type="entry name" value="YXKO-related"/>
    <property type="match status" value="1"/>
</dbReference>
<dbReference type="HAMAP" id="MF_01965">
    <property type="entry name" value="NADHX_dehydratase"/>
    <property type="match status" value="1"/>
</dbReference>
<dbReference type="PANTHER" id="PTHR12592:SF0">
    <property type="entry name" value="ATP-DEPENDENT (S)-NAD(P)H-HYDRATE DEHYDRATASE"/>
    <property type="match status" value="1"/>
</dbReference>
<dbReference type="PANTHER" id="PTHR12592">
    <property type="entry name" value="ATP-DEPENDENT (S)-NAD(P)H-HYDRATE DEHYDRATASE FAMILY MEMBER"/>
    <property type="match status" value="1"/>
</dbReference>
<evidence type="ECO:0000256" key="3">
    <source>
        <dbReference type="ARBA" id="ARBA00022857"/>
    </source>
</evidence>
<feature type="binding site" evidence="6">
    <location>
        <position position="42"/>
    </location>
    <ligand>
        <name>(6S)-NADPHX</name>
        <dbReference type="ChEBI" id="CHEBI:64076"/>
    </ligand>
</feature>
<evidence type="ECO:0000313" key="9">
    <source>
        <dbReference type="Proteomes" id="UP001232750"/>
    </source>
</evidence>
<accession>A0ABT7DNY7</accession>
<feature type="binding site" evidence="6">
    <location>
        <position position="227"/>
    </location>
    <ligand>
        <name>AMP</name>
        <dbReference type="ChEBI" id="CHEBI:456215"/>
    </ligand>
</feature>
<dbReference type="PROSITE" id="PS51383">
    <property type="entry name" value="YJEF_C_3"/>
    <property type="match status" value="1"/>
</dbReference>
<comment type="catalytic activity">
    <reaction evidence="6">
        <text>(6S)-NADPHX + ADP = AMP + phosphate + NADPH + H(+)</text>
        <dbReference type="Rhea" id="RHEA:32235"/>
        <dbReference type="ChEBI" id="CHEBI:15378"/>
        <dbReference type="ChEBI" id="CHEBI:43474"/>
        <dbReference type="ChEBI" id="CHEBI:57783"/>
        <dbReference type="ChEBI" id="CHEBI:64076"/>
        <dbReference type="ChEBI" id="CHEBI:456215"/>
        <dbReference type="ChEBI" id="CHEBI:456216"/>
        <dbReference type="EC" id="4.2.1.136"/>
    </reaction>
</comment>
<gene>
    <name evidence="6" type="primary">nnrD</name>
    <name evidence="8" type="ORF">QNJ86_10600</name>
</gene>
<evidence type="ECO:0000259" key="7">
    <source>
        <dbReference type="PROSITE" id="PS51383"/>
    </source>
</evidence>
<keyword evidence="2 6" id="KW-0067">ATP-binding</keyword>
<dbReference type="InterPro" id="IPR000631">
    <property type="entry name" value="CARKD"/>
</dbReference>
<evidence type="ECO:0000256" key="5">
    <source>
        <dbReference type="ARBA" id="ARBA00023239"/>
    </source>
</evidence>
<keyword evidence="3 6" id="KW-0521">NADP</keyword>
<dbReference type="Proteomes" id="UP001232750">
    <property type="component" value="Unassembled WGS sequence"/>
</dbReference>
<dbReference type="InterPro" id="IPR017953">
    <property type="entry name" value="Carbohydrate_kinase_pred_CS"/>
</dbReference>
<keyword evidence="9" id="KW-1185">Reference proteome</keyword>
<feature type="binding site" evidence="6">
    <location>
        <position position="163"/>
    </location>
    <ligand>
        <name>(6S)-NADPHX</name>
        <dbReference type="ChEBI" id="CHEBI:64076"/>
    </ligand>
</feature>
<feature type="binding site" evidence="6">
    <location>
        <position position="228"/>
    </location>
    <ligand>
        <name>(6S)-NADPHX</name>
        <dbReference type="ChEBI" id="CHEBI:64076"/>
    </ligand>
</feature>
<dbReference type="Pfam" id="PF01256">
    <property type="entry name" value="Carb_kinase"/>
    <property type="match status" value="1"/>
</dbReference>
<organism evidence="8 9">
    <name type="scientific">Gordonibacter faecis</name>
    <dbReference type="NCBI Taxonomy" id="3047475"/>
    <lineage>
        <taxon>Bacteria</taxon>
        <taxon>Bacillati</taxon>
        <taxon>Actinomycetota</taxon>
        <taxon>Coriobacteriia</taxon>
        <taxon>Eggerthellales</taxon>
        <taxon>Eggerthellaceae</taxon>
        <taxon>Gordonibacter</taxon>
    </lineage>
</organism>
<dbReference type="InterPro" id="IPR029056">
    <property type="entry name" value="Ribokinase-like"/>
</dbReference>
<feature type="domain" description="YjeF C-terminal" evidence="7">
    <location>
        <begin position="7"/>
        <end position="287"/>
    </location>
</feature>
<dbReference type="Gene3D" id="3.40.1190.20">
    <property type="match status" value="1"/>
</dbReference>
<sequence length="295" mass="30322">MDVREFSSDELVALVPVPADDANKYTRGKLTALVGSARYPGAACLVARASQRMGAGYTEVVTAPEAMALVHAVSPSLVVRSWEGLQPLDLPVSRPGKPCALAVGSGFDAQDEEAVRLVQFVLKRAQAPVLVDGGGLAALSTKKGRRLLKRRFILGFPTVITPHGGEAARLAEPLGLATDDLARLALSLARAYGVTAAVKGPDTFISDGDQVVRMALGTPALAKAGTGDVLAGLVAALLAQGLAPLDAAVLGTSLHALAGRAAEARLTSVCVTAEDVVDFLPEAFKTLVSEGLPTA</sequence>
<feature type="binding site" evidence="6">
    <location>
        <begin position="199"/>
        <end position="203"/>
    </location>
    <ligand>
        <name>AMP</name>
        <dbReference type="ChEBI" id="CHEBI:456215"/>
    </ligand>
</feature>
<comment type="catalytic activity">
    <reaction evidence="6">
        <text>(6S)-NADHX + ADP = AMP + phosphate + NADH + H(+)</text>
        <dbReference type="Rhea" id="RHEA:32223"/>
        <dbReference type="ChEBI" id="CHEBI:15378"/>
        <dbReference type="ChEBI" id="CHEBI:43474"/>
        <dbReference type="ChEBI" id="CHEBI:57945"/>
        <dbReference type="ChEBI" id="CHEBI:64074"/>
        <dbReference type="ChEBI" id="CHEBI:456215"/>
        <dbReference type="ChEBI" id="CHEBI:456216"/>
        <dbReference type="EC" id="4.2.1.136"/>
    </reaction>
</comment>
<keyword evidence="1 6" id="KW-0547">Nucleotide-binding</keyword>
<dbReference type="SUPFAM" id="SSF53613">
    <property type="entry name" value="Ribokinase-like"/>
    <property type="match status" value="1"/>
</dbReference>
<proteinExistence type="inferred from homology"/>
<dbReference type="NCBIfam" id="TIGR00196">
    <property type="entry name" value="yjeF_cterm"/>
    <property type="match status" value="1"/>
</dbReference>
<dbReference type="EMBL" id="JASJEU010000020">
    <property type="protein sequence ID" value="MDJ1651250.1"/>
    <property type="molecule type" value="Genomic_DNA"/>
</dbReference>
<dbReference type="RefSeq" id="WP_283832595.1">
    <property type="nucleotide sequence ID" value="NZ_JASJEU010000020.1"/>
</dbReference>
<comment type="similarity">
    <text evidence="6">Belongs to the NnrD/CARKD family.</text>
</comment>
<evidence type="ECO:0000313" key="8">
    <source>
        <dbReference type="EMBL" id="MDJ1651250.1"/>
    </source>
</evidence>
<reference evidence="8 9" key="1">
    <citation type="submission" date="2023-05" db="EMBL/GenBank/DDBJ databases">
        <title>Gordonibacter KGMB12511T sp. nov., isolated from faeces of healthy Korean.</title>
        <authorList>
            <person name="Kim H.S."/>
            <person name="Kim J.-S."/>
            <person name="Suh M.K."/>
            <person name="Eom M.K."/>
            <person name="Do H.E."/>
            <person name="Lee J.-S."/>
        </authorList>
    </citation>
    <scope>NUCLEOTIDE SEQUENCE [LARGE SCALE GENOMIC DNA]</scope>
    <source>
        <strain evidence="8 9">KGMB12511</strain>
    </source>
</reference>
<comment type="caution">
    <text evidence="8">The sequence shown here is derived from an EMBL/GenBank/DDBJ whole genome shotgun (WGS) entry which is preliminary data.</text>
</comment>
<comment type="subunit">
    <text evidence="6">Homotetramer.</text>
</comment>
<dbReference type="EC" id="4.2.1.136" evidence="6"/>
<evidence type="ECO:0000256" key="2">
    <source>
        <dbReference type="ARBA" id="ARBA00022840"/>
    </source>
</evidence>
<keyword evidence="4 6" id="KW-0520">NAD</keyword>
<feature type="binding site" evidence="6">
    <location>
        <position position="106"/>
    </location>
    <ligand>
        <name>(6S)-NADPHX</name>
        <dbReference type="ChEBI" id="CHEBI:64076"/>
    </ligand>
</feature>
<name>A0ABT7DNY7_9ACTN</name>
<protein>
    <recommendedName>
        <fullName evidence="6">ADP-dependent (S)-NAD(P)H-hydrate dehydratase</fullName>
        <ecNumber evidence="6">4.2.1.136</ecNumber>
    </recommendedName>
    <alternativeName>
        <fullName evidence="6">ADP-dependent NAD(P)HX dehydratase</fullName>
    </alternativeName>
</protein>
<evidence type="ECO:0000256" key="6">
    <source>
        <dbReference type="HAMAP-Rule" id="MF_01965"/>
    </source>
</evidence>
<dbReference type="PROSITE" id="PS01050">
    <property type="entry name" value="YJEF_C_2"/>
    <property type="match status" value="1"/>
</dbReference>
<keyword evidence="5 6" id="KW-0456">Lyase</keyword>
<evidence type="ECO:0000256" key="1">
    <source>
        <dbReference type="ARBA" id="ARBA00022741"/>
    </source>
</evidence>
<evidence type="ECO:0000256" key="4">
    <source>
        <dbReference type="ARBA" id="ARBA00023027"/>
    </source>
</evidence>
<comment type="cofactor">
    <cofactor evidence="6">
        <name>Mg(2+)</name>
        <dbReference type="ChEBI" id="CHEBI:18420"/>
    </cofactor>
</comment>